<evidence type="ECO:0000313" key="3">
    <source>
        <dbReference type="EMBL" id="AXG10846.1"/>
    </source>
</evidence>
<evidence type="ECO:0000256" key="1">
    <source>
        <dbReference type="SAM" id="Phobius"/>
    </source>
</evidence>
<dbReference type="Proteomes" id="UP000252985">
    <property type="component" value="Chromosome"/>
</dbReference>
<dbReference type="RefSeq" id="WP_114586559.1">
    <property type="nucleotide sequence ID" value="NZ_CP031148.1"/>
</dbReference>
<dbReference type="OrthoDB" id="313515at2157"/>
<reference evidence="3 4" key="1">
    <citation type="submission" date="2018-07" db="EMBL/GenBank/DDBJ databases">
        <title>Genome sequences of Haloplanus sp. CBA1112.</title>
        <authorList>
            <person name="Kim Y.B."/>
            <person name="Roh S.W."/>
        </authorList>
    </citation>
    <scope>NUCLEOTIDE SEQUENCE [LARGE SCALE GENOMIC DNA]</scope>
    <source>
        <strain evidence="3 4">CBA1112</strain>
    </source>
</reference>
<feature type="transmembrane region" description="Helical" evidence="1">
    <location>
        <begin position="132"/>
        <end position="150"/>
    </location>
</feature>
<dbReference type="KEGG" id="haj:DU500_13905"/>
<dbReference type="PANTHER" id="PTHR41710:SF2">
    <property type="entry name" value="GLYCOSYL TRANSFERASE FAMILY 39_83 DOMAIN-CONTAINING PROTEIN"/>
    <property type="match status" value="1"/>
</dbReference>
<organism evidence="2 5">
    <name type="scientific">Haloplanus rubicundus</name>
    <dbReference type="NCBI Taxonomy" id="1547898"/>
    <lineage>
        <taxon>Archaea</taxon>
        <taxon>Methanobacteriati</taxon>
        <taxon>Methanobacteriota</taxon>
        <taxon>Stenosarchaea group</taxon>
        <taxon>Halobacteria</taxon>
        <taxon>Halobacteriales</taxon>
        <taxon>Haloferacaceae</taxon>
        <taxon>Haloplanus</taxon>
    </lineage>
</organism>
<dbReference type="KEGG" id="haq:DU484_13880"/>
<evidence type="ECO:0000313" key="2">
    <source>
        <dbReference type="EMBL" id="AXG07431.1"/>
    </source>
</evidence>
<sequence>MSAADPSDGSGPRSAPVDRVVLAVVAVTLLALLARFVGLGSRPFHWDEARVGYWSLRFLDTGAFEYRPVAGGPFLYVVERFVLGAVGATDATARAVVAVVGGCSPLLALLFRRRRSADASATPRYRLTDTETVAMAGLLAVSPTLLYYGRFLRGDLPLAVFGLVVVGCTVRVLDAEDAAAARPYRYLGAAALAVAVAASAFVVGYLLCWLAAAALTVDQRRLVDAGEGARDHLERAVERLRGTTRSALGAVGVFLVVHLFFYAPRVDGSIRPSPAAVEAAFLGAARAFYGVRVVGRRQGGEHQLLPYLSAHVETLLAASAVVVGLAAVGFLADRYGRGETRPVIAFHAYWAGASLLVFPVITEESAAWLTVHTVAPAVVPAAAAVGLLGRYASRSLSRDDAVGVAVAALLALAVAGQLGVAAAGTAYGPTTPENPLAHHAQPADDLDPFVADVSTAIEGNDGVDVLFYGPEFVPVYDDRPDRPPVSDAWGNRLPLPWYLERLGAETDGVREEAGLDALESQPPVVVADASRRAALAARLEGYESSTYRLSLWNREVVVFVR</sequence>
<dbReference type="AlphaFoldDB" id="A0A345E5F9"/>
<feature type="transmembrane region" description="Helical" evidence="1">
    <location>
        <begin position="401"/>
        <end position="427"/>
    </location>
</feature>
<feature type="transmembrane region" description="Helical" evidence="1">
    <location>
        <begin position="20"/>
        <end position="38"/>
    </location>
</feature>
<accession>A0A345EF74</accession>
<dbReference type="EMBL" id="CP031150">
    <property type="protein sequence ID" value="AXG07431.1"/>
    <property type="molecule type" value="Genomic_DNA"/>
</dbReference>
<feature type="transmembrane region" description="Helical" evidence="1">
    <location>
        <begin position="246"/>
        <end position="263"/>
    </location>
</feature>
<feature type="transmembrane region" description="Helical" evidence="1">
    <location>
        <begin position="314"/>
        <end position="332"/>
    </location>
</feature>
<dbReference type="GeneID" id="37288088"/>
<keyword evidence="1" id="KW-0472">Membrane</keyword>
<keyword evidence="1" id="KW-1133">Transmembrane helix</keyword>
<feature type="transmembrane region" description="Helical" evidence="1">
    <location>
        <begin position="344"/>
        <end position="361"/>
    </location>
</feature>
<dbReference type="EMBL" id="CP031148">
    <property type="protein sequence ID" value="AXG10846.1"/>
    <property type="molecule type" value="Genomic_DNA"/>
</dbReference>
<protein>
    <submittedName>
        <fullName evidence="2">TIGR03663 family protein</fullName>
    </submittedName>
</protein>
<evidence type="ECO:0000313" key="4">
    <source>
        <dbReference type="Proteomes" id="UP000252985"/>
    </source>
</evidence>
<dbReference type="PANTHER" id="PTHR41710">
    <property type="entry name" value="GLYCOSYL TRANSFERASE, FAMILY 39"/>
    <property type="match status" value="1"/>
</dbReference>
<feature type="transmembrane region" description="Helical" evidence="1">
    <location>
        <begin position="91"/>
        <end position="111"/>
    </location>
</feature>
<feature type="transmembrane region" description="Helical" evidence="1">
    <location>
        <begin position="186"/>
        <end position="212"/>
    </location>
</feature>
<dbReference type="InterPro" id="IPR019962">
    <property type="entry name" value="CHP03663"/>
</dbReference>
<keyword evidence="1" id="KW-0812">Transmembrane</keyword>
<feature type="transmembrane region" description="Helical" evidence="1">
    <location>
        <begin position="367"/>
        <end position="389"/>
    </location>
</feature>
<keyword evidence="5" id="KW-1185">Reference proteome</keyword>
<evidence type="ECO:0000313" key="5">
    <source>
        <dbReference type="Proteomes" id="UP000253273"/>
    </source>
</evidence>
<accession>A0A345E5F9</accession>
<dbReference type="Proteomes" id="UP000253273">
    <property type="component" value="Chromosome"/>
</dbReference>
<gene>
    <name evidence="3" type="ORF">DU484_13880</name>
    <name evidence="2" type="ORF">DU500_13905</name>
</gene>
<name>A0A345E5F9_9EURY</name>
<reference evidence="2 5" key="2">
    <citation type="submission" date="2018-07" db="EMBL/GenBank/DDBJ databases">
        <title>Genome sequences of Haloplanus sp. CBA1113.</title>
        <authorList>
            <person name="Kim Y.B."/>
            <person name="Roh S.W."/>
        </authorList>
    </citation>
    <scope>NUCLEOTIDE SEQUENCE [LARGE SCALE GENOMIC DNA]</scope>
    <source>
        <strain evidence="2 5">CBA1113</strain>
    </source>
</reference>
<feature type="transmembrane region" description="Helical" evidence="1">
    <location>
        <begin position="156"/>
        <end position="174"/>
    </location>
</feature>
<dbReference type="NCBIfam" id="TIGR03663">
    <property type="entry name" value="flippase activity-associated protein Agl23"/>
    <property type="match status" value="1"/>
</dbReference>
<proteinExistence type="predicted"/>